<dbReference type="EMBL" id="SPLM01000001">
    <property type="protein sequence ID" value="TMW69423.1"/>
    <property type="molecule type" value="Genomic_DNA"/>
</dbReference>
<evidence type="ECO:0000313" key="1">
    <source>
        <dbReference type="EMBL" id="TMW69423.1"/>
    </source>
</evidence>
<proteinExistence type="predicted"/>
<comment type="caution">
    <text evidence="1">The sequence shown here is derived from an EMBL/GenBank/DDBJ whole genome shotgun (WGS) entry which is preliminary data.</text>
</comment>
<sequence>MSLVSIPENSKIEWWTNYDYCEDINGDRGFTVSLVGFCSGTSDLLRVVRDVATAKPSHPIAQFVKPLEAVDGTPSHMGLGSLCSTIHSNNDDTWKNAVWNGIRREYWDPAAEWAAKHGLTSALSKGFLFDVALNHGSEVIDELAKKTGKNPKTVGEKAFMMEFMKARAAVITSGDDTTNNGQTDRVDLWKSILQKENMQLKRPLKDLKCYGDTFEITG</sequence>
<dbReference type="SUPFAM" id="SSF53955">
    <property type="entry name" value="Lysozyme-like"/>
    <property type="match status" value="1"/>
</dbReference>
<dbReference type="Gene3D" id="3.30.386.10">
    <property type="entry name" value="Chitosanase, subunit A, domain 2"/>
    <property type="match status" value="1"/>
</dbReference>
<dbReference type="GO" id="GO:0005576">
    <property type="term" value="C:extracellular region"/>
    <property type="evidence" value="ECO:0007669"/>
    <property type="project" value="InterPro"/>
</dbReference>
<reference evidence="1" key="1">
    <citation type="submission" date="2019-03" db="EMBL/GenBank/DDBJ databases">
        <title>Long read genome sequence of the mycoparasitic Pythium oligandrum ATCC 38472 isolated from sugarbeet rhizosphere.</title>
        <authorList>
            <person name="Gaulin E."/>
        </authorList>
    </citation>
    <scope>NUCLEOTIDE SEQUENCE</scope>
    <source>
        <strain evidence="1">ATCC 38472_TT</strain>
    </source>
</reference>
<dbReference type="Pfam" id="PF01374">
    <property type="entry name" value="Glyco_hydro_46"/>
    <property type="match status" value="1"/>
</dbReference>
<dbReference type="OrthoDB" id="76114at2759"/>
<dbReference type="InterPro" id="IPR023346">
    <property type="entry name" value="Lysozyme-like_dom_sf"/>
</dbReference>
<evidence type="ECO:0008006" key="3">
    <source>
        <dbReference type="Google" id="ProtNLM"/>
    </source>
</evidence>
<dbReference type="Gene3D" id="1.20.141.10">
    <property type="entry name" value="Chitosanase, subunit A, domain 1"/>
    <property type="match status" value="1"/>
</dbReference>
<protein>
    <recommendedName>
        <fullName evidence="3">Chitosanase</fullName>
    </recommendedName>
</protein>
<dbReference type="GO" id="GO:0005975">
    <property type="term" value="P:carbohydrate metabolic process"/>
    <property type="evidence" value="ECO:0007669"/>
    <property type="project" value="InterPro"/>
</dbReference>
<organism evidence="1 2">
    <name type="scientific">Pythium oligandrum</name>
    <name type="common">Mycoparasitic fungus</name>
    <dbReference type="NCBI Taxonomy" id="41045"/>
    <lineage>
        <taxon>Eukaryota</taxon>
        <taxon>Sar</taxon>
        <taxon>Stramenopiles</taxon>
        <taxon>Oomycota</taxon>
        <taxon>Peronosporomycetes</taxon>
        <taxon>Pythiales</taxon>
        <taxon>Pythiaceae</taxon>
        <taxon>Pythium</taxon>
    </lineage>
</organism>
<accession>A0A8K1CUY4</accession>
<dbReference type="InterPro" id="IPR023099">
    <property type="entry name" value="Glyco_hydro_46_N"/>
</dbReference>
<evidence type="ECO:0000313" key="2">
    <source>
        <dbReference type="Proteomes" id="UP000794436"/>
    </source>
</evidence>
<keyword evidence="2" id="KW-1185">Reference proteome</keyword>
<dbReference type="InterPro" id="IPR000400">
    <property type="entry name" value="Glyco_hydro_46"/>
</dbReference>
<dbReference type="AlphaFoldDB" id="A0A8K1CUY4"/>
<dbReference type="GO" id="GO:0016977">
    <property type="term" value="F:chitosanase activity"/>
    <property type="evidence" value="ECO:0007669"/>
    <property type="project" value="InterPro"/>
</dbReference>
<name>A0A8K1CUY4_PYTOL</name>
<dbReference type="Proteomes" id="UP000794436">
    <property type="component" value="Unassembled WGS sequence"/>
</dbReference>
<gene>
    <name evidence="1" type="ORF">Poli38472_001579</name>
</gene>